<comment type="caution">
    <text evidence="1">The sequence shown here is derived from an EMBL/GenBank/DDBJ whole genome shotgun (WGS) entry which is preliminary data.</text>
</comment>
<evidence type="ECO:0000313" key="2">
    <source>
        <dbReference type="Proteomes" id="UP000030377"/>
    </source>
</evidence>
<dbReference type="AlphaFoldDB" id="A0A0A3XN51"/>
<evidence type="ECO:0000313" key="1">
    <source>
        <dbReference type="EMBL" id="KGT75837.1"/>
    </source>
</evidence>
<organism evidence="1 2">
    <name type="scientific">Bradyrhizobium japonicum</name>
    <dbReference type="NCBI Taxonomy" id="375"/>
    <lineage>
        <taxon>Bacteria</taxon>
        <taxon>Pseudomonadati</taxon>
        <taxon>Pseudomonadota</taxon>
        <taxon>Alphaproteobacteria</taxon>
        <taxon>Hyphomicrobiales</taxon>
        <taxon>Nitrobacteraceae</taxon>
        <taxon>Bradyrhizobium</taxon>
    </lineage>
</organism>
<evidence type="ECO:0008006" key="3">
    <source>
        <dbReference type="Google" id="ProtNLM"/>
    </source>
</evidence>
<name>A0A0A3XN51_BRAJP</name>
<accession>A0A0A3XN51</accession>
<sequence>MMHFISDPSLKRPGYVYHGNVGYPICNQPRVDWKHADGPLLHCSAGRLHWLTRCERLRLFYGLADIHDIDFERRKIA</sequence>
<proteinExistence type="predicted"/>
<gene>
    <name evidence="1" type="ORF">MA20_32125</name>
</gene>
<reference evidence="1 2" key="1">
    <citation type="submission" date="2014-09" db="EMBL/GenBank/DDBJ databases">
        <title>Draft genome of Bradyrhizobium japonicum Is-34.</title>
        <authorList>
            <person name="Tsurumaru H."/>
            <person name="Yamakawa T."/>
            <person name="Hashimoto S."/>
            <person name="Okizaki K."/>
            <person name="Kanesaki Y."/>
            <person name="Yoshikawa H."/>
            <person name="Yajima S."/>
        </authorList>
    </citation>
    <scope>NUCLEOTIDE SEQUENCE [LARGE SCALE GENOMIC DNA]</scope>
    <source>
        <strain evidence="1 2">Is-34</strain>
    </source>
</reference>
<dbReference type="RefSeq" id="WP_041958616.1">
    <property type="nucleotide sequence ID" value="NZ_JRPN01000024.1"/>
</dbReference>
<dbReference type="EMBL" id="JRPN01000024">
    <property type="protein sequence ID" value="KGT75837.1"/>
    <property type="molecule type" value="Genomic_DNA"/>
</dbReference>
<dbReference type="Proteomes" id="UP000030377">
    <property type="component" value="Unassembled WGS sequence"/>
</dbReference>
<protein>
    <recommendedName>
        <fullName evidence="3">Transposase</fullName>
    </recommendedName>
</protein>